<protein>
    <submittedName>
        <fullName evidence="2">Uncharacterized protein</fullName>
    </submittedName>
</protein>
<accession>A0ABD0LPV5</accession>
<gene>
    <name evidence="2" type="ORF">BaRGS_00007524</name>
</gene>
<evidence type="ECO:0000256" key="1">
    <source>
        <dbReference type="SAM" id="MobiDB-lite"/>
    </source>
</evidence>
<organism evidence="2 3">
    <name type="scientific">Batillaria attramentaria</name>
    <dbReference type="NCBI Taxonomy" id="370345"/>
    <lineage>
        <taxon>Eukaryota</taxon>
        <taxon>Metazoa</taxon>
        <taxon>Spiralia</taxon>
        <taxon>Lophotrochozoa</taxon>
        <taxon>Mollusca</taxon>
        <taxon>Gastropoda</taxon>
        <taxon>Caenogastropoda</taxon>
        <taxon>Sorbeoconcha</taxon>
        <taxon>Cerithioidea</taxon>
        <taxon>Batillariidae</taxon>
        <taxon>Batillaria</taxon>
    </lineage>
</organism>
<proteinExistence type="predicted"/>
<comment type="caution">
    <text evidence="2">The sequence shown here is derived from an EMBL/GenBank/DDBJ whole genome shotgun (WGS) entry which is preliminary data.</text>
</comment>
<feature type="region of interest" description="Disordered" evidence="1">
    <location>
        <begin position="42"/>
        <end position="67"/>
    </location>
</feature>
<dbReference type="AlphaFoldDB" id="A0ABD0LPV5"/>
<evidence type="ECO:0000313" key="2">
    <source>
        <dbReference type="EMBL" id="KAK7501039.1"/>
    </source>
</evidence>
<sequence>MKVLTEICPWSLTESAVAVLTVQPKAQVLVLAPRRFQRHLTGKAGVKRQGSESQWNARRQNEVWKKK</sequence>
<feature type="non-terminal residue" evidence="2">
    <location>
        <position position="67"/>
    </location>
</feature>
<keyword evidence="3" id="KW-1185">Reference proteome</keyword>
<dbReference type="Proteomes" id="UP001519460">
    <property type="component" value="Unassembled WGS sequence"/>
</dbReference>
<evidence type="ECO:0000313" key="3">
    <source>
        <dbReference type="Proteomes" id="UP001519460"/>
    </source>
</evidence>
<name>A0ABD0LPV5_9CAEN</name>
<dbReference type="EMBL" id="JACVVK020000033">
    <property type="protein sequence ID" value="KAK7501039.1"/>
    <property type="molecule type" value="Genomic_DNA"/>
</dbReference>
<reference evidence="2 3" key="1">
    <citation type="journal article" date="2023" name="Sci. Data">
        <title>Genome assembly of the Korean intertidal mud-creeper Batillaria attramentaria.</title>
        <authorList>
            <person name="Patra A.K."/>
            <person name="Ho P.T."/>
            <person name="Jun S."/>
            <person name="Lee S.J."/>
            <person name="Kim Y."/>
            <person name="Won Y.J."/>
        </authorList>
    </citation>
    <scope>NUCLEOTIDE SEQUENCE [LARGE SCALE GENOMIC DNA]</scope>
    <source>
        <strain evidence="2">Wonlab-2016</strain>
    </source>
</reference>